<dbReference type="Pfam" id="PF11444">
    <property type="entry name" value="DUF2895"/>
    <property type="match status" value="1"/>
</dbReference>
<dbReference type="InterPro" id="IPR021548">
    <property type="entry name" value="DUF2895"/>
</dbReference>
<proteinExistence type="predicted"/>
<organism evidence="2 3">
    <name type="scientific">Kushneria indalinina DSM 14324</name>
    <dbReference type="NCBI Taxonomy" id="1122140"/>
    <lineage>
        <taxon>Bacteria</taxon>
        <taxon>Pseudomonadati</taxon>
        <taxon>Pseudomonadota</taxon>
        <taxon>Gammaproteobacteria</taxon>
        <taxon>Oceanospirillales</taxon>
        <taxon>Halomonadaceae</taxon>
        <taxon>Kushneria</taxon>
    </lineage>
</organism>
<name>A0A3D9DRN5_9GAMM</name>
<keyword evidence="3" id="KW-1185">Reference proteome</keyword>
<gene>
    <name evidence="2" type="ORF">C8D72_3406</name>
</gene>
<keyword evidence="1" id="KW-0472">Membrane</keyword>
<dbReference type="RefSeq" id="WP_115855616.1">
    <property type="nucleotide sequence ID" value="NZ_QRDJ01000012.1"/>
</dbReference>
<evidence type="ECO:0000256" key="1">
    <source>
        <dbReference type="SAM" id="Phobius"/>
    </source>
</evidence>
<dbReference type="AlphaFoldDB" id="A0A3D9DRN5"/>
<reference evidence="2 3" key="1">
    <citation type="submission" date="2018-07" db="EMBL/GenBank/DDBJ databases">
        <title>Genomic Encyclopedia of Type Strains, Phase IV (KMG-IV): sequencing the most valuable type-strain genomes for metagenomic binning, comparative biology and taxonomic classification.</title>
        <authorList>
            <person name="Goeker M."/>
        </authorList>
    </citation>
    <scope>NUCLEOTIDE SEQUENCE [LARGE SCALE GENOMIC DNA]</scope>
    <source>
        <strain evidence="2 3">DSM 14324</strain>
    </source>
</reference>
<evidence type="ECO:0000313" key="2">
    <source>
        <dbReference type="EMBL" id="REC93362.1"/>
    </source>
</evidence>
<sequence length="217" mass="24965">MSRTRNALGARDSHITTLRILIAVLVIGCIGLGYGWYSAPKDLTISIPPDLRSGSTQKWWEKPPSAVYAFTTYVWQQINRWPANGEEDYKRNLYAYSPFLTQSCQAELEEDYRYRKKRNELSQRERSVFEIPGRGFSNDQSGPGSVEVVSRDQWVVNLDLAVKETYSGTPIRDVFMRFPIRVVRAEGDPQNNKWGMQIDCLARPAQRLEVPRLEEDS</sequence>
<keyword evidence="1" id="KW-0812">Transmembrane</keyword>
<dbReference type="EMBL" id="QRDJ01000012">
    <property type="protein sequence ID" value="REC93362.1"/>
    <property type="molecule type" value="Genomic_DNA"/>
</dbReference>
<protein>
    <submittedName>
        <fullName evidence="2">Integrating conjugative element protein (TIGR03746 family)</fullName>
    </submittedName>
</protein>
<dbReference type="OrthoDB" id="8558441at2"/>
<evidence type="ECO:0000313" key="3">
    <source>
        <dbReference type="Proteomes" id="UP000256334"/>
    </source>
</evidence>
<dbReference type="NCBIfam" id="TIGR03746">
    <property type="entry name" value="conj_TIGR03746"/>
    <property type="match status" value="1"/>
</dbReference>
<feature type="transmembrane region" description="Helical" evidence="1">
    <location>
        <begin position="20"/>
        <end position="37"/>
    </location>
</feature>
<keyword evidence="1" id="KW-1133">Transmembrane helix</keyword>
<accession>A0A3D9DRN5</accession>
<dbReference type="Proteomes" id="UP000256334">
    <property type="component" value="Unassembled WGS sequence"/>
</dbReference>
<comment type="caution">
    <text evidence="2">The sequence shown here is derived from an EMBL/GenBank/DDBJ whole genome shotgun (WGS) entry which is preliminary data.</text>
</comment>